<evidence type="ECO:0000313" key="3">
    <source>
        <dbReference type="EMBL" id="MCD5312075.1"/>
    </source>
</evidence>
<dbReference type="Proteomes" id="UP001138997">
    <property type="component" value="Unassembled WGS sequence"/>
</dbReference>
<feature type="region of interest" description="Disordered" evidence="1">
    <location>
        <begin position="338"/>
        <end position="358"/>
    </location>
</feature>
<keyword evidence="2" id="KW-0732">Signal</keyword>
<feature type="signal peptide" evidence="2">
    <location>
        <begin position="1"/>
        <end position="28"/>
    </location>
</feature>
<accession>A0A9X1NE17</accession>
<evidence type="ECO:0000313" key="4">
    <source>
        <dbReference type="Proteomes" id="UP001138997"/>
    </source>
</evidence>
<keyword evidence="4" id="KW-1185">Reference proteome</keyword>
<gene>
    <name evidence="3" type="ORF">LR394_14275</name>
</gene>
<evidence type="ECO:0000256" key="1">
    <source>
        <dbReference type="SAM" id="MobiDB-lite"/>
    </source>
</evidence>
<evidence type="ECO:0000256" key="2">
    <source>
        <dbReference type="SAM" id="SignalP"/>
    </source>
</evidence>
<protein>
    <submittedName>
        <fullName evidence="3">Uncharacterized protein</fullName>
    </submittedName>
</protein>
<reference evidence="3" key="1">
    <citation type="submission" date="2021-11" db="EMBL/GenBank/DDBJ databases">
        <title>Streptomyces corallinus and Kineosporia corallina sp. nov., two new coral-derived marine actinobacteria.</title>
        <authorList>
            <person name="Buangrab K."/>
            <person name="Sutthacheep M."/>
            <person name="Yeemin T."/>
            <person name="Harunari E."/>
            <person name="Igarashi Y."/>
            <person name="Sripreechasak P."/>
            <person name="Kanchanasin P."/>
            <person name="Tanasupawat S."/>
            <person name="Phongsopitanun W."/>
        </authorList>
    </citation>
    <scope>NUCLEOTIDE SEQUENCE</scope>
    <source>
        <strain evidence="3">JCM 31032</strain>
    </source>
</reference>
<sequence>MRFAFQHSSARVASVVAAAGLIVAPATAGSASAATAAPTADCTWELTRAAVPEGLAWFNVTGASEQYFVGSGMPPYDYGDKAVLWSERGSEATVLDSPGKGAAQAADVTDHGLVVANDLVEQRPYLWSKGKITRLTMPAGASAARAGAINEAGTIVGEAQIDGKTHGIVWSASKPRKYLDLGYGDGVLNLHDIDDAGTVVASTSEVDSNYSVGLKGTVGGGLAPILESENAKSTTAHAVNGRYILGGVSSYREDGDYWDDASAVWDGDSYTAMGTNESPNAINSSGLLAGNSSVRVSSWTTSGATVWQDGVKTLLPTLLPDTGSYAEEVTEDGVVIGTSWSSTDSEWPNPTPVTWTCS</sequence>
<proteinExistence type="predicted"/>
<dbReference type="AlphaFoldDB" id="A0A9X1NE17"/>
<comment type="caution">
    <text evidence="3">The sequence shown here is derived from an EMBL/GenBank/DDBJ whole genome shotgun (WGS) entry which is preliminary data.</text>
</comment>
<dbReference type="EMBL" id="JAJOMB010000006">
    <property type="protein sequence ID" value="MCD5312075.1"/>
    <property type="molecule type" value="Genomic_DNA"/>
</dbReference>
<organism evidence="3 4">
    <name type="scientific">Kineosporia babensis</name>
    <dbReference type="NCBI Taxonomy" id="499548"/>
    <lineage>
        <taxon>Bacteria</taxon>
        <taxon>Bacillati</taxon>
        <taxon>Actinomycetota</taxon>
        <taxon>Actinomycetes</taxon>
        <taxon>Kineosporiales</taxon>
        <taxon>Kineosporiaceae</taxon>
        <taxon>Kineosporia</taxon>
    </lineage>
</organism>
<dbReference type="RefSeq" id="WP_231441925.1">
    <property type="nucleotide sequence ID" value="NZ_JAJOMB010000006.1"/>
</dbReference>
<name>A0A9X1NE17_9ACTN</name>
<feature type="chain" id="PRO_5040808444" evidence="2">
    <location>
        <begin position="29"/>
        <end position="358"/>
    </location>
</feature>